<accession>A0A1X7T813</accession>
<feature type="transmembrane region" description="Helical" evidence="1">
    <location>
        <begin position="66"/>
        <end position="85"/>
    </location>
</feature>
<dbReference type="InParanoid" id="A0A1X7T813"/>
<dbReference type="EnsemblMetazoa" id="Aqu2.1.10412_001">
    <property type="protein sequence ID" value="Aqu2.1.10412_001"/>
    <property type="gene ID" value="Aqu2.1.10412"/>
</dbReference>
<keyword evidence="1" id="KW-0472">Membrane</keyword>
<sequence length="88" mass="9829">IDNNEQELRGKLFKATLYATDAIVIIAGHLLFANNTGTALYAVNSRVYVSNDVHINFHNNTGDQGGAVFLQMVQHLTIMIIHLMYQLL</sequence>
<name>A0A1X7T813_AMPQE</name>
<organism evidence="2">
    <name type="scientific">Amphimedon queenslandica</name>
    <name type="common">Sponge</name>
    <dbReference type="NCBI Taxonomy" id="400682"/>
    <lineage>
        <taxon>Eukaryota</taxon>
        <taxon>Metazoa</taxon>
        <taxon>Porifera</taxon>
        <taxon>Demospongiae</taxon>
        <taxon>Heteroscleromorpha</taxon>
        <taxon>Haplosclerida</taxon>
        <taxon>Niphatidae</taxon>
        <taxon>Amphimedon</taxon>
    </lineage>
</organism>
<protein>
    <submittedName>
        <fullName evidence="2">Uncharacterized protein</fullName>
    </submittedName>
</protein>
<keyword evidence="1" id="KW-0812">Transmembrane</keyword>
<dbReference type="AlphaFoldDB" id="A0A1X7T813"/>
<proteinExistence type="predicted"/>
<reference evidence="2" key="1">
    <citation type="submission" date="2017-05" db="UniProtKB">
        <authorList>
            <consortium name="EnsemblMetazoa"/>
        </authorList>
    </citation>
    <scope>IDENTIFICATION</scope>
</reference>
<evidence type="ECO:0000313" key="2">
    <source>
        <dbReference type="EnsemblMetazoa" id="Aqu2.1.10412_001"/>
    </source>
</evidence>
<evidence type="ECO:0000256" key="1">
    <source>
        <dbReference type="SAM" id="Phobius"/>
    </source>
</evidence>
<keyword evidence="1" id="KW-1133">Transmembrane helix</keyword>